<proteinExistence type="predicted"/>
<dbReference type="WBParaSite" id="jg26086">
    <property type="protein sequence ID" value="jg26086"/>
    <property type="gene ID" value="jg26086"/>
</dbReference>
<protein>
    <submittedName>
        <fullName evidence="6">Ig-like domain-containing protein</fullName>
    </submittedName>
</protein>
<dbReference type="InterPro" id="IPR036179">
    <property type="entry name" value="Ig-like_dom_sf"/>
</dbReference>
<dbReference type="Pfam" id="PF07679">
    <property type="entry name" value="I-set"/>
    <property type="match status" value="1"/>
</dbReference>
<sequence>MVLGPFFEKAPSIINRPDGSVLFECMCNANPEPTIKWFLKDKELVGDRYVMKHKKQVGKYICTLIMKNPTQADQGIYKVVATNAHGTHSIEQNYMAVCTANEVFKTQNPTGLVPLAPSCCFWLMIRCRATELNGCGNSMSSCRFTRRMGDLEQQ</sequence>
<evidence type="ECO:0000259" key="4">
    <source>
        <dbReference type="PROSITE" id="PS50835"/>
    </source>
</evidence>
<keyword evidence="1" id="KW-0677">Repeat</keyword>
<dbReference type="InterPro" id="IPR013783">
    <property type="entry name" value="Ig-like_fold"/>
</dbReference>
<evidence type="ECO:0000313" key="5">
    <source>
        <dbReference type="Proteomes" id="UP000887574"/>
    </source>
</evidence>
<name>A0A915E1Y6_9BILA</name>
<dbReference type="AlphaFoldDB" id="A0A915E1Y6"/>
<dbReference type="InterPro" id="IPR003598">
    <property type="entry name" value="Ig_sub2"/>
</dbReference>
<evidence type="ECO:0000256" key="2">
    <source>
        <dbReference type="ARBA" id="ARBA00023157"/>
    </source>
</evidence>
<dbReference type="InterPro" id="IPR013098">
    <property type="entry name" value="Ig_I-set"/>
</dbReference>
<dbReference type="PANTHER" id="PTHR47633">
    <property type="entry name" value="IMMUNOGLOBULIN"/>
    <property type="match status" value="1"/>
</dbReference>
<dbReference type="FunFam" id="2.60.40.10:FF:000032">
    <property type="entry name" value="palladin isoform X1"/>
    <property type="match status" value="1"/>
</dbReference>
<keyword evidence="5" id="KW-1185">Reference proteome</keyword>
<organism evidence="5 6">
    <name type="scientific">Ditylenchus dipsaci</name>
    <dbReference type="NCBI Taxonomy" id="166011"/>
    <lineage>
        <taxon>Eukaryota</taxon>
        <taxon>Metazoa</taxon>
        <taxon>Ecdysozoa</taxon>
        <taxon>Nematoda</taxon>
        <taxon>Chromadorea</taxon>
        <taxon>Rhabditida</taxon>
        <taxon>Tylenchina</taxon>
        <taxon>Tylenchomorpha</taxon>
        <taxon>Sphaerularioidea</taxon>
        <taxon>Anguinidae</taxon>
        <taxon>Anguininae</taxon>
        <taxon>Ditylenchus</taxon>
    </lineage>
</organism>
<evidence type="ECO:0000256" key="1">
    <source>
        <dbReference type="ARBA" id="ARBA00022737"/>
    </source>
</evidence>
<keyword evidence="3" id="KW-0393">Immunoglobulin domain</keyword>
<dbReference type="PROSITE" id="PS50835">
    <property type="entry name" value="IG_LIKE"/>
    <property type="match status" value="1"/>
</dbReference>
<evidence type="ECO:0000256" key="3">
    <source>
        <dbReference type="ARBA" id="ARBA00023319"/>
    </source>
</evidence>
<reference evidence="6" key="1">
    <citation type="submission" date="2022-11" db="UniProtKB">
        <authorList>
            <consortium name="WormBaseParasite"/>
        </authorList>
    </citation>
    <scope>IDENTIFICATION</scope>
</reference>
<dbReference type="SUPFAM" id="SSF48726">
    <property type="entry name" value="Immunoglobulin"/>
    <property type="match status" value="1"/>
</dbReference>
<dbReference type="Gene3D" id="2.60.40.10">
    <property type="entry name" value="Immunoglobulins"/>
    <property type="match status" value="1"/>
</dbReference>
<dbReference type="InterPro" id="IPR007110">
    <property type="entry name" value="Ig-like_dom"/>
</dbReference>
<evidence type="ECO:0000313" key="6">
    <source>
        <dbReference type="WBParaSite" id="jg26086"/>
    </source>
</evidence>
<accession>A0A915E1Y6</accession>
<dbReference type="SMART" id="SM00408">
    <property type="entry name" value="IGc2"/>
    <property type="match status" value="1"/>
</dbReference>
<keyword evidence="2" id="KW-1015">Disulfide bond</keyword>
<dbReference type="Proteomes" id="UP000887574">
    <property type="component" value="Unplaced"/>
</dbReference>
<feature type="domain" description="Ig-like" evidence="4">
    <location>
        <begin position="5"/>
        <end position="95"/>
    </location>
</feature>